<comment type="caution">
    <text evidence="10">The sequence shown here is derived from an EMBL/GenBank/DDBJ whole genome shotgun (WGS) entry which is preliminary data.</text>
</comment>
<evidence type="ECO:0000313" key="11">
    <source>
        <dbReference type="Proteomes" id="UP000177583"/>
    </source>
</evidence>
<gene>
    <name evidence="7" type="primary">rsmA</name>
    <name evidence="7" type="synonym">ksgA</name>
    <name evidence="10" type="ORF">A2557_01665</name>
</gene>
<dbReference type="Gene3D" id="1.10.8.100">
    <property type="entry name" value="Ribosomal RNA adenine dimethylase-like, domain 2"/>
    <property type="match status" value="1"/>
</dbReference>
<dbReference type="NCBIfam" id="TIGR00755">
    <property type="entry name" value="ksgA"/>
    <property type="match status" value="1"/>
</dbReference>
<comment type="function">
    <text evidence="7">Specifically dimethylates two adjacent adenosines (A1518 and A1519) in the loop of a conserved hairpin near the 3'-end of 16S rRNA in the 30S particle. May play a critical role in biogenesis of 30S subunits.</text>
</comment>
<dbReference type="HAMAP" id="MF_00607">
    <property type="entry name" value="16SrRNA_methyltr_A"/>
    <property type="match status" value="1"/>
</dbReference>
<keyword evidence="3 7" id="KW-0489">Methyltransferase</keyword>
<feature type="binding site" evidence="7 8">
    <location>
        <position position="106"/>
    </location>
    <ligand>
        <name>S-adenosyl-L-methionine</name>
        <dbReference type="ChEBI" id="CHEBI:59789"/>
    </ligand>
</feature>
<dbReference type="InterPro" id="IPR020598">
    <property type="entry name" value="rRNA_Ade_methylase_Trfase_N"/>
</dbReference>
<sequence>MSHQHKKRFGQHFLKDAGILQQIVGAAKLAPGEPVLEIGPGAGVLTEALLQAQVRVQAVEIDRDLCRELDRRFGQAPNFRLLEGDALKLPWTEILGEQEGWKLVANLPYNVSTPLFFKFVEQRQRFASLTLMLQKEVGDRLVDLGTGKGLKDYGILSVIAGLCFQVKKVCAVPPGAFVPPPKVDSVVLHLTPKPALAVPEAELFGFVRWGFEQRRKLLLSRLKRERPELAERLEPAGVQALEGLRPENLKPLEWLELYRQVSPSVAGKSC</sequence>
<dbReference type="Pfam" id="PF00398">
    <property type="entry name" value="RrnaAD"/>
    <property type="match status" value="1"/>
</dbReference>
<evidence type="ECO:0000256" key="5">
    <source>
        <dbReference type="ARBA" id="ARBA00022691"/>
    </source>
</evidence>
<dbReference type="Gene3D" id="3.40.50.150">
    <property type="entry name" value="Vaccinia Virus protein VP39"/>
    <property type="match status" value="1"/>
</dbReference>
<dbReference type="InterPro" id="IPR011530">
    <property type="entry name" value="rRNA_adenine_dimethylase"/>
</dbReference>
<dbReference type="CDD" id="cd02440">
    <property type="entry name" value="AdoMet_MTases"/>
    <property type="match status" value="1"/>
</dbReference>
<reference evidence="10 11" key="1">
    <citation type="journal article" date="2016" name="Nat. Commun.">
        <title>Thousands of microbial genomes shed light on interconnected biogeochemical processes in an aquifer system.</title>
        <authorList>
            <person name="Anantharaman K."/>
            <person name="Brown C.T."/>
            <person name="Hug L.A."/>
            <person name="Sharon I."/>
            <person name="Castelle C.J."/>
            <person name="Probst A.J."/>
            <person name="Thomas B.C."/>
            <person name="Singh A."/>
            <person name="Wilkins M.J."/>
            <person name="Karaoz U."/>
            <person name="Brodie E.L."/>
            <person name="Williams K.H."/>
            <person name="Hubbard S.S."/>
            <person name="Banfield J.F."/>
        </authorList>
    </citation>
    <scope>NUCLEOTIDE SEQUENCE [LARGE SCALE GENOMIC DNA]</scope>
</reference>
<keyword evidence="5 7" id="KW-0949">S-adenosyl-L-methionine</keyword>
<accession>A0A1F6GZG1</accession>
<dbReference type="AlphaFoldDB" id="A0A1F6GZG1"/>
<feature type="binding site" evidence="7 8">
    <location>
        <position position="60"/>
    </location>
    <ligand>
        <name>S-adenosyl-L-methionine</name>
        <dbReference type="ChEBI" id="CHEBI:59789"/>
    </ligand>
</feature>
<dbReference type="PANTHER" id="PTHR11727:SF7">
    <property type="entry name" value="DIMETHYLADENOSINE TRANSFERASE-RELATED"/>
    <property type="match status" value="1"/>
</dbReference>
<evidence type="ECO:0000313" key="10">
    <source>
        <dbReference type="EMBL" id="OGH03441.1"/>
    </source>
</evidence>
<evidence type="ECO:0000256" key="7">
    <source>
        <dbReference type="HAMAP-Rule" id="MF_00607"/>
    </source>
</evidence>
<dbReference type="GO" id="GO:0005829">
    <property type="term" value="C:cytosol"/>
    <property type="evidence" value="ECO:0007669"/>
    <property type="project" value="TreeGrafter"/>
</dbReference>
<dbReference type="EC" id="2.1.1.182" evidence="7"/>
<keyword evidence="4 7" id="KW-0808">Transferase</keyword>
<evidence type="ECO:0000256" key="2">
    <source>
        <dbReference type="ARBA" id="ARBA00022552"/>
    </source>
</evidence>
<dbReference type="GO" id="GO:0052908">
    <property type="term" value="F:16S rRNA (adenine(1518)-N(6)/adenine(1519)-N(6))-dimethyltransferase activity"/>
    <property type="evidence" value="ECO:0007669"/>
    <property type="project" value="UniProtKB-EC"/>
</dbReference>
<dbReference type="InterPro" id="IPR023165">
    <property type="entry name" value="rRNA_Ade_diMease-like_C"/>
</dbReference>
<feature type="binding site" evidence="7 8">
    <location>
        <position position="85"/>
    </location>
    <ligand>
        <name>S-adenosyl-L-methionine</name>
        <dbReference type="ChEBI" id="CHEBI:59789"/>
    </ligand>
</feature>
<comment type="catalytic activity">
    <reaction evidence="7">
        <text>adenosine(1518)/adenosine(1519) in 16S rRNA + 4 S-adenosyl-L-methionine = N(6)-dimethyladenosine(1518)/N(6)-dimethyladenosine(1519) in 16S rRNA + 4 S-adenosyl-L-homocysteine + 4 H(+)</text>
        <dbReference type="Rhea" id="RHEA:19609"/>
        <dbReference type="Rhea" id="RHEA-COMP:10232"/>
        <dbReference type="Rhea" id="RHEA-COMP:10233"/>
        <dbReference type="ChEBI" id="CHEBI:15378"/>
        <dbReference type="ChEBI" id="CHEBI:57856"/>
        <dbReference type="ChEBI" id="CHEBI:59789"/>
        <dbReference type="ChEBI" id="CHEBI:74411"/>
        <dbReference type="ChEBI" id="CHEBI:74493"/>
        <dbReference type="EC" id="2.1.1.182"/>
    </reaction>
</comment>
<dbReference type="PROSITE" id="PS01131">
    <property type="entry name" value="RRNA_A_DIMETH"/>
    <property type="match status" value="1"/>
</dbReference>
<comment type="similarity">
    <text evidence="7">Belongs to the class I-like SAM-binding methyltransferase superfamily. rRNA adenine N(6)-methyltransferase family. RsmA subfamily.</text>
</comment>
<proteinExistence type="inferred from homology"/>
<keyword evidence="2 7" id="KW-0698">rRNA processing</keyword>
<dbReference type="GO" id="GO:0003723">
    <property type="term" value="F:RNA binding"/>
    <property type="evidence" value="ECO:0007669"/>
    <property type="project" value="UniProtKB-UniRule"/>
</dbReference>
<comment type="subcellular location">
    <subcellularLocation>
        <location evidence="7">Cytoplasm</location>
    </subcellularLocation>
</comment>
<evidence type="ECO:0000256" key="4">
    <source>
        <dbReference type="ARBA" id="ARBA00022679"/>
    </source>
</evidence>
<organism evidence="10 11">
    <name type="scientific">Candidatus Lambdaproteobacteria bacterium RIFOXYD2_FULL_56_26</name>
    <dbReference type="NCBI Taxonomy" id="1817773"/>
    <lineage>
        <taxon>Bacteria</taxon>
        <taxon>Pseudomonadati</taxon>
        <taxon>Pseudomonadota</taxon>
        <taxon>Candidatus Lambdaproteobacteria</taxon>
    </lineage>
</organism>
<dbReference type="SUPFAM" id="SSF53335">
    <property type="entry name" value="S-adenosyl-L-methionine-dependent methyltransferases"/>
    <property type="match status" value="1"/>
</dbReference>
<dbReference type="InterPro" id="IPR029063">
    <property type="entry name" value="SAM-dependent_MTases_sf"/>
</dbReference>
<name>A0A1F6GZG1_9PROT</name>
<dbReference type="SMART" id="SM00650">
    <property type="entry name" value="rADc"/>
    <property type="match status" value="1"/>
</dbReference>
<dbReference type="PANTHER" id="PTHR11727">
    <property type="entry name" value="DIMETHYLADENOSINE TRANSFERASE"/>
    <property type="match status" value="1"/>
</dbReference>
<protein>
    <recommendedName>
        <fullName evidence="7">Ribosomal RNA small subunit methyltransferase A</fullName>
        <ecNumber evidence="7">2.1.1.182</ecNumber>
    </recommendedName>
    <alternativeName>
        <fullName evidence="7">16S rRNA (adenine(1518)-N(6)/adenine(1519)-N(6))-dimethyltransferase</fullName>
    </alternativeName>
    <alternativeName>
        <fullName evidence="7">16S rRNA dimethyladenosine transferase</fullName>
    </alternativeName>
    <alternativeName>
        <fullName evidence="7">16S rRNA dimethylase</fullName>
    </alternativeName>
    <alternativeName>
        <fullName evidence="7">S-adenosylmethionine-6-N', N'-adenosyl(rRNA) dimethyltransferase</fullName>
    </alternativeName>
</protein>
<keyword evidence="6 7" id="KW-0694">RNA-binding</keyword>
<feature type="binding site" evidence="7 8">
    <location>
        <position position="14"/>
    </location>
    <ligand>
        <name>S-adenosyl-L-methionine</name>
        <dbReference type="ChEBI" id="CHEBI:59789"/>
    </ligand>
</feature>
<feature type="binding site" evidence="7 8">
    <location>
        <position position="39"/>
    </location>
    <ligand>
        <name>S-adenosyl-L-methionine</name>
        <dbReference type="ChEBI" id="CHEBI:59789"/>
    </ligand>
</feature>
<evidence type="ECO:0000256" key="1">
    <source>
        <dbReference type="ARBA" id="ARBA00022490"/>
    </source>
</evidence>
<evidence type="ECO:0000256" key="3">
    <source>
        <dbReference type="ARBA" id="ARBA00022603"/>
    </source>
</evidence>
<feature type="domain" description="Ribosomal RNA adenine methylase transferase N-terminal" evidence="9">
    <location>
        <begin position="19"/>
        <end position="194"/>
    </location>
</feature>
<evidence type="ECO:0000256" key="8">
    <source>
        <dbReference type="PROSITE-ProRule" id="PRU01026"/>
    </source>
</evidence>
<dbReference type="Proteomes" id="UP000177583">
    <property type="component" value="Unassembled WGS sequence"/>
</dbReference>
<dbReference type="EMBL" id="MFNF01000016">
    <property type="protein sequence ID" value="OGH03441.1"/>
    <property type="molecule type" value="Genomic_DNA"/>
</dbReference>
<feature type="binding site" evidence="7 8">
    <location>
        <position position="12"/>
    </location>
    <ligand>
        <name>S-adenosyl-L-methionine</name>
        <dbReference type="ChEBI" id="CHEBI:59789"/>
    </ligand>
</feature>
<dbReference type="InterPro" id="IPR001737">
    <property type="entry name" value="KsgA/Erm"/>
</dbReference>
<keyword evidence="1 7" id="KW-0963">Cytoplasm</keyword>
<evidence type="ECO:0000259" key="9">
    <source>
        <dbReference type="SMART" id="SM00650"/>
    </source>
</evidence>
<dbReference type="InterPro" id="IPR020596">
    <property type="entry name" value="rRNA_Ade_Mease_Trfase_CS"/>
</dbReference>
<evidence type="ECO:0000256" key="6">
    <source>
        <dbReference type="ARBA" id="ARBA00022884"/>
    </source>
</evidence>
<dbReference type="PROSITE" id="PS51689">
    <property type="entry name" value="SAM_RNA_A_N6_MT"/>
    <property type="match status" value="1"/>
</dbReference>